<reference evidence="4 5" key="1">
    <citation type="journal article" date="2019" name="Int. J. Syst. Evol. Microbiol.">
        <title>The Global Catalogue of Microorganisms (GCM) 10K type strain sequencing project: providing services to taxonomists for standard genome sequencing and annotation.</title>
        <authorList>
            <consortium name="The Broad Institute Genomics Platform"/>
            <consortium name="The Broad Institute Genome Sequencing Center for Infectious Disease"/>
            <person name="Wu L."/>
            <person name="Ma J."/>
        </authorList>
    </citation>
    <scope>NUCLEOTIDE SEQUENCE [LARGE SCALE GENOMIC DNA]</scope>
    <source>
        <strain evidence="4 5">CGMCC 1.3240</strain>
    </source>
</reference>
<dbReference type="Pfam" id="PF08242">
    <property type="entry name" value="Methyltransf_12"/>
    <property type="match status" value="1"/>
</dbReference>
<dbReference type="Pfam" id="PF26487">
    <property type="entry name" value="DUF8157_C"/>
    <property type="match status" value="1"/>
</dbReference>
<dbReference type="CDD" id="cd02440">
    <property type="entry name" value="AdoMet_MTases"/>
    <property type="match status" value="1"/>
</dbReference>
<evidence type="ECO:0000313" key="4">
    <source>
        <dbReference type="EMBL" id="MFC6904557.1"/>
    </source>
</evidence>
<evidence type="ECO:0000313" key="5">
    <source>
        <dbReference type="Proteomes" id="UP001596312"/>
    </source>
</evidence>
<feature type="domain" description="Methyltransferase type 12" evidence="1">
    <location>
        <begin position="164"/>
        <end position="260"/>
    </location>
</feature>
<comment type="caution">
    <text evidence="4">The sequence shown here is derived from an EMBL/GenBank/DDBJ whole genome shotgun (WGS) entry which is preliminary data.</text>
</comment>
<evidence type="ECO:0000259" key="3">
    <source>
        <dbReference type="Pfam" id="PF26487"/>
    </source>
</evidence>
<dbReference type="InterPro" id="IPR013217">
    <property type="entry name" value="Methyltransf_12"/>
</dbReference>
<dbReference type="InterPro" id="IPR029063">
    <property type="entry name" value="SAM-dependent_MTases_sf"/>
</dbReference>
<name>A0ABD5UZC4_9EURY</name>
<dbReference type="Pfam" id="PF26486">
    <property type="entry name" value="DUF8157"/>
    <property type="match status" value="1"/>
</dbReference>
<dbReference type="InterPro" id="IPR058470">
    <property type="entry name" value="DUF8157_N"/>
</dbReference>
<keyword evidence="5" id="KW-1185">Reference proteome</keyword>
<dbReference type="InterPro" id="IPR058959">
    <property type="entry name" value="DUF8157_C"/>
</dbReference>
<feature type="domain" description="DUF8157" evidence="3">
    <location>
        <begin position="381"/>
        <end position="471"/>
    </location>
</feature>
<organism evidence="4 5">
    <name type="scientific">Halalkalicoccus tibetensis</name>
    <dbReference type="NCBI Taxonomy" id="175632"/>
    <lineage>
        <taxon>Archaea</taxon>
        <taxon>Methanobacteriati</taxon>
        <taxon>Methanobacteriota</taxon>
        <taxon>Stenosarchaea group</taxon>
        <taxon>Halobacteria</taxon>
        <taxon>Halobacteriales</taxon>
        <taxon>Halococcaceae</taxon>
        <taxon>Halalkalicoccus</taxon>
    </lineage>
</organism>
<dbReference type="EMBL" id="JBHSXQ010000001">
    <property type="protein sequence ID" value="MFC6904557.1"/>
    <property type="molecule type" value="Genomic_DNA"/>
</dbReference>
<proteinExistence type="predicted"/>
<dbReference type="RefSeq" id="WP_340603061.1">
    <property type="nucleotide sequence ID" value="NZ_JBBMXV010000001.1"/>
</dbReference>
<dbReference type="Proteomes" id="UP001596312">
    <property type="component" value="Unassembled WGS sequence"/>
</dbReference>
<evidence type="ECO:0000259" key="2">
    <source>
        <dbReference type="Pfam" id="PF26486"/>
    </source>
</evidence>
<evidence type="ECO:0000259" key="1">
    <source>
        <dbReference type="Pfam" id="PF08242"/>
    </source>
</evidence>
<protein>
    <submittedName>
        <fullName evidence="4">Small ribosomal subunit Rsm22 family protein</fullName>
    </submittedName>
</protein>
<accession>A0ABD5UZC4</accession>
<dbReference type="AlphaFoldDB" id="A0ABD5UZC4"/>
<sequence length="472" mass="52390">MSRQAILDVAKYLRNVRPIDPEELVEYVEGGAHPAVARQTLREEALDLGLYEREDGTFVPADDDPIEPDFDGVSAIPDRYLDRLEELLVERFGPEWADGESSATLRTEIRRLKERYYRQHPVEYDETAALGYAIYHLPDYYAATQYALDELGSRGLLPSTLRVLDVGAGVGGPALGLADYAEGALVEYHAVEPSAGADVLETLLAESPRNFHPTIHRETAEAFEPPGQFDLVLFANVLVELSEPAAVLKRYLTHLVSDGSLLALSPADRNTATGLREVEHEVADGSEYTVFAPTLRLWPGREPTDHGWSFDRKPDLRVPEFQRRLDEGERAAVEHGERDSATGEFTNVDVQYAYSILRRDGRRRLDATADSDRFAPFEGSEVRVTDRVDCIAVKLSGSLSEPGANPLFLLGDGSQSESHYAVLTRETSLNRPLLEAGYGDVLIFESVLVLWNDDEGAYNLVVDEETVVDRVG</sequence>
<dbReference type="SUPFAM" id="SSF53335">
    <property type="entry name" value="S-adenosyl-L-methionine-dependent methyltransferases"/>
    <property type="match status" value="1"/>
</dbReference>
<feature type="domain" description="DUF8157" evidence="2">
    <location>
        <begin position="3"/>
        <end position="54"/>
    </location>
</feature>
<dbReference type="Gene3D" id="3.40.50.150">
    <property type="entry name" value="Vaccinia Virus protein VP39"/>
    <property type="match status" value="1"/>
</dbReference>
<gene>
    <name evidence="4" type="ORF">ACFQGH_05020</name>
</gene>